<feature type="region of interest" description="Disordered" evidence="4">
    <location>
        <begin position="27"/>
        <end position="51"/>
    </location>
</feature>
<evidence type="ECO:0000256" key="4">
    <source>
        <dbReference type="SAM" id="MobiDB-lite"/>
    </source>
</evidence>
<dbReference type="CDD" id="cd04080">
    <property type="entry name" value="CBM6_cellulase-like"/>
    <property type="match status" value="2"/>
</dbReference>
<feature type="signal peptide" evidence="5">
    <location>
        <begin position="1"/>
        <end position="22"/>
    </location>
</feature>
<dbReference type="InterPro" id="IPR032267">
    <property type="entry name" value="DUF4832"/>
</dbReference>
<evidence type="ECO:0000313" key="7">
    <source>
        <dbReference type="EMBL" id="QDZ15830.1"/>
    </source>
</evidence>
<dbReference type="SUPFAM" id="SSF49373">
    <property type="entry name" value="Invasin/intimin cell-adhesion fragments"/>
    <property type="match status" value="1"/>
</dbReference>
<evidence type="ECO:0000259" key="6">
    <source>
        <dbReference type="PROSITE" id="PS51175"/>
    </source>
</evidence>
<dbReference type="SMART" id="SM00606">
    <property type="entry name" value="CBD_IV"/>
    <property type="match status" value="3"/>
</dbReference>
<dbReference type="GO" id="GO:0005975">
    <property type="term" value="P:carbohydrate metabolic process"/>
    <property type="evidence" value="ECO:0007669"/>
    <property type="project" value="InterPro"/>
</dbReference>
<dbReference type="Pfam" id="PF02449">
    <property type="entry name" value="Glyco_hydro_42"/>
    <property type="match status" value="1"/>
</dbReference>
<keyword evidence="8" id="KW-1185">Reference proteome</keyword>
<sequence length="1165" mass="126564">MKGLVATIVVGVLSMGALVAPASTTSAHQNSTAKAPGGTAAVATTATPGDASERTVTFTDTHEVLHGNPYTGTAFDINSPQTATSKGYTFTTDPAITDFIEGRKRIPHDADIVRVQVAWADFEPGANKFSWHRFDQFMKRINQQGKTAEIQLLMSDAPDTKNDPGVFPYQYPPAWLFDVEKAPYRLAQYNGQYYSKQPLYYSPIYLNALSKAVHAFAKRYDGNTGIAWVDLRAFSLFGEWSGWNDALNFPWPDDATRTKTLHAILGIYSSAFRKTMVMMQNAGANVDANDAAADTQAKRFTAYGYDVAAANKNWGFRSDTVNSAFPWMQYDTSGESSYINRLERRDHIQVSEGSTWNSSIMINNPRLVVKNAIEAYHSNLQGINNTSFANWDAMKKAYGEWFTTLARYSGYRFLMQQATYSDRVKAGGTLNLAQIWTNNGAGFSPKKYPLKVYLLDSSSGRVVWSGTDASVDETTWFKGDADQVRSSFKLPNSLRAGKYTLAVAMVDSTGKPRIELAMPNGKNKIYPVGPVTVAASAPTAVAQAAQAQFRVEGEDYTGAQGAYGVEPPAEGGFGALYMGQAGDWAEYGNVEVPTTGTYRVEFRVSASQGDHFSVQVDGKDALGSIATPDTGGYNVYSTIERELPLTAGRHTIKLVRDDGSWFFVNWMRFTLANPDEFTIQAESATDQSGTWLKALDDVDDDGTPGVSVIDSGDWLSYDNVDVAATATYLMQFRYSTTNSDPLSFRLEVDGKDATGALSLEPTGGVTTAKTENFFVPLKAGTHTLKVVWISASSNIVWNWMRFDRQGDYHATIAAGDYNMQWNLAKEYSWDGPDTGVVSGTYHDDGKPVAAVGSIDQQDYLRYENIDVPYTGYYKLDLRVASDEAQRLQFDVDGDATTVNVPDTGGDGHFEDVSTWVAMTAGIHNLRFIGESARTSAGVLFEKFGLTATTDVLKAVSAAGPSSLTVGDTGTLTATEISMDGTRTPVTDGVIYSSSDDSVATVASDGTITAKGWGTASLTVSLDGLTSSVTVTVTDPSVTLTTVNDTDASITYSGDWGYNGERDLGDFDDDVHYATTAGDYAEYTFTGTGVALLTERFRDMGNTDISIDGVKRATVNCNTSLRMVQQPVFVVRDLAPGEHTIRVTNSDDSGRLTIVDAFIVQQPKTS</sequence>
<organism evidence="7 8">
    <name type="scientific">Humibacter ginsenosidimutans</name>
    <dbReference type="NCBI Taxonomy" id="2599293"/>
    <lineage>
        <taxon>Bacteria</taxon>
        <taxon>Bacillati</taxon>
        <taxon>Actinomycetota</taxon>
        <taxon>Actinomycetes</taxon>
        <taxon>Micrococcales</taxon>
        <taxon>Microbacteriaceae</taxon>
        <taxon>Humibacter</taxon>
    </lineage>
</organism>
<evidence type="ECO:0000313" key="8">
    <source>
        <dbReference type="Proteomes" id="UP000320216"/>
    </source>
</evidence>
<dbReference type="Gene3D" id="2.60.120.260">
    <property type="entry name" value="Galactose-binding domain-like"/>
    <property type="match status" value="4"/>
</dbReference>
<dbReference type="GO" id="GO:0004565">
    <property type="term" value="F:beta-galactosidase activity"/>
    <property type="evidence" value="ECO:0007669"/>
    <property type="project" value="InterPro"/>
</dbReference>
<feature type="compositionally biased region" description="Low complexity" evidence="4">
    <location>
        <begin position="32"/>
        <end position="50"/>
    </location>
</feature>
<dbReference type="Pfam" id="PF03422">
    <property type="entry name" value="CBM_6"/>
    <property type="match status" value="3"/>
</dbReference>
<dbReference type="Gene3D" id="2.60.40.1080">
    <property type="match status" value="1"/>
</dbReference>
<dbReference type="InterPro" id="IPR013529">
    <property type="entry name" value="Glyco_hydro_42_N"/>
</dbReference>
<dbReference type="SUPFAM" id="SSF51445">
    <property type="entry name" value="(Trans)glycosidases"/>
    <property type="match status" value="1"/>
</dbReference>
<evidence type="ECO:0000256" key="5">
    <source>
        <dbReference type="SAM" id="SignalP"/>
    </source>
</evidence>
<proteinExistence type="predicted"/>
<reference evidence="7 8" key="1">
    <citation type="submission" date="2019-07" db="EMBL/GenBank/DDBJ databases">
        <title>Full genome sequence of Humibacter sp. WJ7-1.</title>
        <authorList>
            <person name="Im W.-T."/>
        </authorList>
    </citation>
    <scope>NUCLEOTIDE SEQUENCE [LARGE SCALE GENOMIC DNA]</scope>
    <source>
        <strain evidence="7 8">WJ7-1</strain>
    </source>
</reference>
<dbReference type="Gene3D" id="3.20.20.80">
    <property type="entry name" value="Glycosidases"/>
    <property type="match status" value="1"/>
</dbReference>
<dbReference type="InterPro" id="IPR008964">
    <property type="entry name" value="Invasin/intimin_cell_adhesion"/>
</dbReference>
<feature type="chain" id="PRO_5022804595" evidence="5">
    <location>
        <begin position="23"/>
        <end position="1165"/>
    </location>
</feature>
<keyword evidence="3" id="KW-0326">Glycosidase</keyword>
<dbReference type="OrthoDB" id="9807519at2"/>
<evidence type="ECO:0000256" key="2">
    <source>
        <dbReference type="ARBA" id="ARBA00022801"/>
    </source>
</evidence>
<dbReference type="PROSITE" id="PS51175">
    <property type="entry name" value="CBM6"/>
    <property type="match status" value="3"/>
</dbReference>
<keyword evidence="1 5" id="KW-0732">Signal</keyword>
<accession>A0A5B8M8R3</accession>
<dbReference type="GO" id="GO:0030246">
    <property type="term" value="F:carbohydrate binding"/>
    <property type="evidence" value="ECO:0007669"/>
    <property type="project" value="InterPro"/>
</dbReference>
<dbReference type="InterPro" id="IPR005084">
    <property type="entry name" value="CBM6"/>
</dbReference>
<name>A0A5B8M8R3_9MICO</name>
<feature type="domain" description="CBM6" evidence="6">
    <location>
        <begin position="817"/>
        <end position="946"/>
    </location>
</feature>
<evidence type="ECO:0000256" key="3">
    <source>
        <dbReference type="ARBA" id="ARBA00023295"/>
    </source>
</evidence>
<dbReference type="SUPFAM" id="SSF49785">
    <property type="entry name" value="Galactose-binding domain-like"/>
    <property type="match status" value="3"/>
</dbReference>
<protein>
    <submittedName>
        <fullName evidence="7">Carbohydrate-binding protein</fullName>
    </submittedName>
</protein>
<dbReference type="Proteomes" id="UP000320216">
    <property type="component" value="Chromosome"/>
</dbReference>
<dbReference type="InterPro" id="IPR006584">
    <property type="entry name" value="Cellulose-bd_IV"/>
</dbReference>
<dbReference type="GO" id="GO:0009341">
    <property type="term" value="C:beta-galactosidase complex"/>
    <property type="evidence" value="ECO:0007669"/>
    <property type="project" value="InterPro"/>
</dbReference>
<evidence type="ECO:0000256" key="1">
    <source>
        <dbReference type="ARBA" id="ARBA00022729"/>
    </source>
</evidence>
<dbReference type="EMBL" id="CP042305">
    <property type="protein sequence ID" value="QDZ15830.1"/>
    <property type="molecule type" value="Genomic_DNA"/>
</dbReference>
<gene>
    <name evidence="7" type="ORF">FPZ11_14575</name>
</gene>
<dbReference type="KEGG" id="huw:FPZ11_14575"/>
<dbReference type="AlphaFoldDB" id="A0A5B8M8R3"/>
<feature type="domain" description="CBM6" evidence="6">
    <location>
        <begin position="677"/>
        <end position="803"/>
    </location>
</feature>
<feature type="domain" description="CBM6" evidence="6">
    <location>
        <begin position="549"/>
        <end position="670"/>
    </location>
</feature>
<dbReference type="InterPro" id="IPR008979">
    <property type="entry name" value="Galactose-bd-like_sf"/>
</dbReference>
<keyword evidence="2" id="KW-0378">Hydrolase</keyword>
<dbReference type="InterPro" id="IPR017853">
    <property type="entry name" value="GH"/>
</dbReference>
<dbReference type="Pfam" id="PF16116">
    <property type="entry name" value="DUF4832"/>
    <property type="match status" value="1"/>
</dbReference>